<keyword evidence="4 9" id="KW-0812">Transmembrane</keyword>
<dbReference type="GO" id="GO:0006843">
    <property type="term" value="P:mitochondrial citrate transmembrane transport"/>
    <property type="evidence" value="ECO:0007669"/>
    <property type="project" value="TreeGrafter"/>
</dbReference>
<dbReference type="Proteomes" id="UP001515480">
    <property type="component" value="Unassembled WGS sequence"/>
</dbReference>
<feature type="repeat" description="Solcar" evidence="9">
    <location>
        <begin position="91"/>
        <end position="172"/>
    </location>
</feature>
<proteinExistence type="inferred from homology"/>
<keyword evidence="3 10" id="KW-0813">Transport</keyword>
<reference evidence="11 12" key="1">
    <citation type="journal article" date="2024" name="Science">
        <title>Giant polyketide synthase enzymes in the biosynthesis of giant marine polyether toxins.</title>
        <authorList>
            <person name="Fallon T.R."/>
            <person name="Shende V.V."/>
            <person name="Wierzbicki I.H."/>
            <person name="Pendleton A.L."/>
            <person name="Watervoot N.F."/>
            <person name="Auber R.P."/>
            <person name="Gonzalez D.J."/>
            <person name="Wisecaver J.H."/>
            <person name="Moore B.S."/>
        </authorList>
    </citation>
    <scope>NUCLEOTIDE SEQUENCE [LARGE SCALE GENOMIC DNA]</scope>
    <source>
        <strain evidence="11 12">12B1</strain>
    </source>
</reference>
<keyword evidence="8 9" id="KW-0472">Membrane</keyword>
<organism evidence="11 12">
    <name type="scientific">Prymnesium parvum</name>
    <name type="common">Toxic golden alga</name>
    <dbReference type="NCBI Taxonomy" id="97485"/>
    <lineage>
        <taxon>Eukaryota</taxon>
        <taxon>Haptista</taxon>
        <taxon>Haptophyta</taxon>
        <taxon>Prymnesiophyceae</taxon>
        <taxon>Prymnesiales</taxon>
        <taxon>Prymnesiaceae</taxon>
        <taxon>Prymnesium</taxon>
    </lineage>
</organism>
<keyword evidence="6" id="KW-1133">Transmembrane helix</keyword>
<comment type="similarity">
    <text evidence="2 10">Belongs to the mitochondrial carrier (TC 2.A.29) family.</text>
</comment>
<accession>A0AB34JWA7</accession>
<name>A0AB34JWA7_PRYPA</name>
<dbReference type="GO" id="GO:0071913">
    <property type="term" value="F:citrate secondary active transmembrane transporter activity"/>
    <property type="evidence" value="ECO:0007669"/>
    <property type="project" value="TreeGrafter"/>
</dbReference>
<dbReference type="SUPFAM" id="SSF103506">
    <property type="entry name" value="Mitochondrial carrier"/>
    <property type="match status" value="1"/>
</dbReference>
<evidence type="ECO:0000313" key="11">
    <source>
        <dbReference type="EMBL" id="KAL1525298.1"/>
    </source>
</evidence>
<dbReference type="Pfam" id="PF00153">
    <property type="entry name" value="Mito_carr"/>
    <property type="match status" value="2"/>
</dbReference>
<comment type="subcellular location">
    <subcellularLocation>
        <location evidence="1">Mitochondrion membrane</location>
        <topology evidence="1">Multi-pass membrane protein</topology>
    </subcellularLocation>
</comment>
<keyword evidence="7" id="KW-0496">Mitochondrion</keyword>
<comment type="caution">
    <text evidence="11">The sequence shown here is derived from an EMBL/GenBank/DDBJ whole genome shotgun (WGS) entry which is preliminary data.</text>
</comment>
<keyword evidence="12" id="KW-1185">Reference proteome</keyword>
<dbReference type="AlphaFoldDB" id="A0AB34JWA7"/>
<dbReference type="PANTHER" id="PTHR45788">
    <property type="entry name" value="SUCCINATE/FUMARATE MITOCHONDRIAL TRANSPORTER-RELATED"/>
    <property type="match status" value="1"/>
</dbReference>
<evidence type="ECO:0000256" key="7">
    <source>
        <dbReference type="ARBA" id="ARBA00023128"/>
    </source>
</evidence>
<evidence type="ECO:0000256" key="8">
    <source>
        <dbReference type="ARBA" id="ARBA00023136"/>
    </source>
</evidence>
<evidence type="ECO:0000256" key="10">
    <source>
        <dbReference type="RuleBase" id="RU000488"/>
    </source>
</evidence>
<dbReference type="PANTHER" id="PTHR45788:SF4">
    <property type="entry name" value="TRICARBOXYLATE TRANSPORT PROTEIN, MITOCHONDRIAL"/>
    <property type="match status" value="1"/>
</dbReference>
<evidence type="ECO:0008006" key="13">
    <source>
        <dbReference type="Google" id="ProtNLM"/>
    </source>
</evidence>
<protein>
    <recommendedName>
        <fullName evidence="13">Mitochondrial carrier protein</fullName>
    </recommendedName>
</protein>
<feature type="repeat" description="Solcar" evidence="9">
    <location>
        <begin position="180"/>
        <end position="266"/>
    </location>
</feature>
<dbReference type="Gene3D" id="1.50.40.10">
    <property type="entry name" value="Mitochondrial carrier domain"/>
    <property type="match status" value="1"/>
</dbReference>
<dbReference type="InterPro" id="IPR049563">
    <property type="entry name" value="TXTP-like"/>
</dbReference>
<evidence type="ECO:0000256" key="3">
    <source>
        <dbReference type="ARBA" id="ARBA00022448"/>
    </source>
</evidence>
<evidence type="ECO:0000256" key="4">
    <source>
        <dbReference type="ARBA" id="ARBA00022692"/>
    </source>
</evidence>
<dbReference type="InterPro" id="IPR018108">
    <property type="entry name" value="MCP_transmembrane"/>
</dbReference>
<evidence type="ECO:0000256" key="9">
    <source>
        <dbReference type="PROSITE-ProRule" id="PRU00282"/>
    </source>
</evidence>
<evidence type="ECO:0000256" key="6">
    <source>
        <dbReference type="ARBA" id="ARBA00022989"/>
    </source>
</evidence>
<gene>
    <name evidence="11" type="ORF">AB1Y20_020160</name>
</gene>
<dbReference type="InterPro" id="IPR023395">
    <property type="entry name" value="MCP_dom_sf"/>
</dbReference>
<dbReference type="EMBL" id="JBGBPQ010000004">
    <property type="protein sequence ID" value="KAL1525298.1"/>
    <property type="molecule type" value="Genomic_DNA"/>
</dbReference>
<dbReference type="PROSITE" id="PS50920">
    <property type="entry name" value="SOLCAR"/>
    <property type="match status" value="2"/>
</dbReference>
<sequence length="276" mass="29610">MGGGNEENVILPAMENTVLGVCAGTIEVTILQPMLYCKNATQQGLPFTLDPRVLYRGLGMSVINMSILTGVQFPLTGGVSKLITGGEDRRLTAPEKISSGFVGGAISGIICAPMELVMIQQQRFGTSLLGAAGRIVSEYGPATLFRGLSTSCGREGLFTAGYLGMGPVFGDKLEKDFGVSKATGSFLGASGAGMIAATLSHPLDTMKTCMQGDVEQKTYKSLFQTFSTLYKEEGAGRFFRGWSWRTTRMICAIFLLGQCKTKLGPLLFPKYYIQEK</sequence>
<evidence type="ECO:0000256" key="2">
    <source>
        <dbReference type="ARBA" id="ARBA00006375"/>
    </source>
</evidence>
<dbReference type="GO" id="GO:0031966">
    <property type="term" value="C:mitochondrial membrane"/>
    <property type="evidence" value="ECO:0007669"/>
    <property type="project" value="UniProtKB-SubCell"/>
</dbReference>
<evidence type="ECO:0000256" key="1">
    <source>
        <dbReference type="ARBA" id="ARBA00004225"/>
    </source>
</evidence>
<evidence type="ECO:0000256" key="5">
    <source>
        <dbReference type="ARBA" id="ARBA00022737"/>
    </source>
</evidence>
<evidence type="ECO:0000313" key="12">
    <source>
        <dbReference type="Proteomes" id="UP001515480"/>
    </source>
</evidence>
<keyword evidence="5" id="KW-0677">Repeat</keyword>